<dbReference type="GeneID" id="111250051"/>
<dbReference type="Gene3D" id="2.40.50.140">
    <property type="entry name" value="Nucleic acid-binding proteins"/>
    <property type="match status" value="4"/>
</dbReference>
<dbReference type="InterPro" id="IPR012340">
    <property type="entry name" value="NA-bd_OB-fold"/>
</dbReference>
<dbReference type="InterPro" id="IPR004591">
    <property type="entry name" value="Rfa1"/>
</dbReference>
<evidence type="ECO:0000256" key="8">
    <source>
        <dbReference type="ARBA" id="ARBA00023242"/>
    </source>
</evidence>
<dbReference type="FunFam" id="2.40.50.140:FF:000041">
    <property type="entry name" value="Replication protein A subunit"/>
    <property type="match status" value="1"/>
</dbReference>
<dbReference type="Pfam" id="PF16900">
    <property type="entry name" value="REPA_OB_2"/>
    <property type="match status" value="1"/>
</dbReference>
<evidence type="ECO:0000256" key="9">
    <source>
        <dbReference type="ARBA" id="ARBA00058595"/>
    </source>
</evidence>
<dbReference type="Pfam" id="PF01336">
    <property type="entry name" value="tRNA_anti-codon"/>
    <property type="match status" value="1"/>
</dbReference>
<dbReference type="InterPro" id="IPR007199">
    <property type="entry name" value="Rep_factor-A_N"/>
</dbReference>
<dbReference type="Proteomes" id="UP000594260">
    <property type="component" value="Unplaced"/>
</dbReference>
<dbReference type="Pfam" id="PF04057">
    <property type="entry name" value="Rep-A_N"/>
    <property type="match status" value="1"/>
</dbReference>
<dbReference type="GO" id="GO:0006310">
    <property type="term" value="P:DNA recombination"/>
    <property type="evidence" value="ECO:0007669"/>
    <property type="project" value="InterPro"/>
</dbReference>
<evidence type="ECO:0000256" key="6">
    <source>
        <dbReference type="ARBA" id="ARBA00022833"/>
    </source>
</evidence>
<dbReference type="PANTHER" id="PTHR47165">
    <property type="entry name" value="OS03G0429900 PROTEIN"/>
    <property type="match status" value="1"/>
</dbReference>
<accession>A0A7M7K2K4</accession>
<evidence type="ECO:0000259" key="12">
    <source>
        <dbReference type="Pfam" id="PF01336"/>
    </source>
</evidence>
<keyword evidence="3 11" id="KW-0235">DNA replication</keyword>
<dbReference type="NCBIfam" id="TIGR00617">
    <property type="entry name" value="rpa1"/>
    <property type="match status" value="1"/>
</dbReference>
<protein>
    <recommendedName>
        <fullName evidence="11">Replication protein A subunit</fullName>
    </recommendedName>
</protein>
<evidence type="ECO:0000259" key="14">
    <source>
        <dbReference type="Pfam" id="PF08646"/>
    </source>
</evidence>
<evidence type="ECO:0000256" key="5">
    <source>
        <dbReference type="ARBA" id="ARBA00022771"/>
    </source>
</evidence>
<evidence type="ECO:0000256" key="7">
    <source>
        <dbReference type="ARBA" id="ARBA00023125"/>
    </source>
</evidence>
<reference evidence="16" key="1">
    <citation type="submission" date="2021-01" db="UniProtKB">
        <authorList>
            <consortium name="EnsemblMetazoa"/>
        </authorList>
    </citation>
    <scope>IDENTIFICATION</scope>
</reference>
<proteinExistence type="inferred from homology"/>
<feature type="domain" description="OB" evidence="12">
    <location>
        <begin position="174"/>
        <end position="253"/>
    </location>
</feature>
<dbReference type="AlphaFoldDB" id="A0A7M7K2K4"/>
<feature type="domain" description="Replication factor-A protein 1 N-terminal" evidence="13">
    <location>
        <begin position="10"/>
        <end position="100"/>
    </location>
</feature>
<dbReference type="GO" id="GO:0008270">
    <property type="term" value="F:zinc ion binding"/>
    <property type="evidence" value="ECO:0007669"/>
    <property type="project" value="UniProtKB-KW"/>
</dbReference>
<comment type="similarity">
    <text evidence="2 11">Belongs to the replication factor A protein 1 family.</text>
</comment>
<organism evidence="16 17">
    <name type="scientific">Varroa destructor</name>
    <name type="common">Honeybee mite</name>
    <dbReference type="NCBI Taxonomy" id="109461"/>
    <lineage>
        <taxon>Eukaryota</taxon>
        <taxon>Metazoa</taxon>
        <taxon>Ecdysozoa</taxon>
        <taxon>Arthropoda</taxon>
        <taxon>Chelicerata</taxon>
        <taxon>Arachnida</taxon>
        <taxon>Acari</taxon>
        <taxon>Parasitiformes</taxon>
        <taxon>Mesostigmata</taxon>
        <taxon>Gamasina</taxon>
        <taxon>Dermanyssoidea</taxon>
        <taxon>Varroidae</taxon>
        <taxon>Varroa</taxon>
    </lineage>
</organism>
<dbReference type="GO" id="GO:0005634">
    <property type="term" value="C:nucleus"/>
    <property type="evidence" value="ECO:0007669"/>
    <property type="project" value="UniProtKB-SubCell"/>
</dbReference>
<dbReference type="PANTHER" id="PTHR47165:SF4">
    <property type="entry name" value="OS03G0429900 PROTEIN"/>
    <property type="match status" value="1"/>
</dbReference>
<keyword evidence="4 11" id="KW-0479">Metal-binding</keyword>
<evidence type="ECO:0000259" key="13">
    <source>
        <dbReference type="Pfam" id="PF04057"/>
    </source>
</evidence>
<comment type="subunit">
    <text evidence="10 11">Component of the heterotrimeric canonical replication protein A complex (RPA).</text>
</comment>
<dbReference type="KEGG" id="vde:111250051"/>
<keyword evidence="17" id="KW-1185">Reference proteome</keyword>
<evidence type="ECO:0000259" key="15">
    <source>
        <dbReference type="Pfam" id="PF16900"/>
    </source>
</evidence>
<dbReference type="CDD" id="cd04474">
    <property type="entry name" value="RPA1_DBD_A"/>
    <property type="match status" value="1"/>
</dbReference>
<dbReference type="EnsemblMetazoa" id="XM_022804673">
    <property type="protein sequence ID" value="XP_022660408"/>
    <property type="gene ID" value="LOC111250051"/>
</dbReference>
<dbReference type="Pfam" id="PF08646">
    <property type="entry name" value="Rep_fac-A_C"/>
    <property type="match status" value="1"/>
</dbReference>
<evidence type="ECO:0000256" key="10">
    <source>
        <dbReference type="ARBA" id="ARBA00062035"/>
    </source>
</evidence>
<dbReference type="InParanoid" id="A0A7M7K2K4"/>
<feature type="domain" description="Replication protein A OB" evidence="15">
    <location>
        <begin position="283"/>
        <end position="380"/>
    </location>
</feature>
<evidence type="ECO:0000313" key="16">
    <source>
        <dbReference type="EnsemblMetazoa" id="XP_022660408"/>
    </source>
</evidence>
<dbReference type="FunFam" id="2.40.50.140:FF:000090">
    <property type="entry name" value="Replication protein A subunit"/>
    <property type="match status" value="1"/>
</dbReference>
<evidence type="ECO:0000256" key="2">
    <source>
        <dbReference type="ARBA" id="ARBA00005690"/>
    </source>
</evidence>
<comment type="subcellular location">
    <subcellularLocation>
        <location evidence="1 11">Nucleus</location>
    </subcellularLocation>
</comment>
<keyword evidence="8 11" id="KW-0539">Nucleus</keyword>
<sequence>MANDFASMITYGALKQMRNENDGLKPIVQVMELKPVKENRLRAYLWDGVEDFNYGMISSQAVPHVEDKLKPFCLIRVNNYSVTNTNNRSIIIIMSCDVVAEAADVKAKVIFTENQRKAFTEKGNISQEVGNSVSNIKTPTKPNRPLGMTNGTPRTPFSTATMPISSLNPYQSRVTIRGRVSSKSDIKTWSKASGQGKLFTFEVFDDSGEIRVTAFNEQADKFFELIQPKQVYFISGFQCKAVNKTFRVNNNEYELTLGKFANVVLCTEDCGDVPEQTYVFVKIAEIEDSPTDQLVDVCAVVKSFGEPQTFNRRTDGRPITKREVMIVDDSNKSIALTLWNDSAVNFQAENNPVILVTKARITEFNGSVSITTGQTSSLELNPNLDRSKELQLWWRAEGCKSDFESIRGSGAGFDYAQEWMDFELMTRKGEAFDISDKPMYVWNRATITMFNKDNALYKACAADNCMKKVQDQGDGLYLCEKCGGQPSRNFKWRMLLKIVVSDATRQSWATAFNEKAEQILGVTAATLGKYNEDDPEGMDKIFADAMFKGFHMKFRGKMEVFQEERRFQLAVVDAKEVRVVDDCKHLIKEIESLGKLLD</sequence>
<dbReference type="InterPro" id="IPR004365">
    <property type="entry name" value="NA-bd_OB_tRNA"/>
</dbReference>
<dbReference type="GO" id="GO:0006281">
    <property type="term" value="P:DNA repair"/>
    <property type="evidence" value="ECO:0007669"/>
    <property type="project" value="InterPro"/>
</dbReference>
<evidence type="ECO:0000313" key="17">
    <source>
        <dbReference type="Proteomes" id="UP000594260"/>
    </source>
</evidence>
<dbReference type="InterPro" id="IPR013955">
    <property type="entry name" value="Rep_factor-A_C"/>
</dbReference>
<dbReference type="CTD" id="136038134"/>
<name>A0A7M7K2K4_VARDE</name>
<comment type="function">
    <text evidence="9 11">As part of the heterotrimeric replication protein A complex (RPA/RP-A), binds and stabilizes single-stranded DNA intermediates, that form during DNA replication or upon DNA stress. It prevents their reannealing and in parallel, recruits and activates different proteins and complexes involved in DNA metabolism. Thereby, it plays an essential role both in DNA replication and the cellular response to DNA damage.</text>
</comment>
<dbReference type="GO" id="GO:0006260">
    <property type="term" value="P:DNA replication"/>
    <property type="evidence" value="ECO:0007669"/>
    <property type="project" value="UniProtKB-KW"/>
</dbReference>
<dbReference type="OrthoDB" id="1751331at2759"/>
<dbReference type="SUPFAM" id="SSF50249">
    <property type="entry name" value="Nucleic acid-binding proteins"/>
    <property type="match status" value="4"/>
</dbReference>
<dbReference type="GO" id="GO:0003677">
    <property type="term" value="F:DNA binding"/>
    <property type="evidence" value="ECO:0007669"/>
    <property type="project" value="UniProtKB-KW"/>
</dbReference>
<dbReference type="FunCoup" id="A0A7M7K2K4">
    <property type="interactions" value="2122"/>
</dbReference>
<evidence type="ECO:0000256" key="4">
    <source>
        <dbReference type="ARBA" id="ARBA00022723"/>
    </source>
</evidence>
<dbReference type="CDD" id="cd04476">
    <property type="entry name" value="RPA1_DBD_C"/>
    <property type="match status" value="1"/>
</dbReference>
<evidence type="ECO:0000256" key="1">
    <source>
        <dbReference type="ARBA" id="ARBA00004123"/>
    </source>
</evidence>
<dbReference type="InterPro" id="IPR031657">
    <property type="entry name" value="REPA_OB_2"/>
</dbReference>
<dbReference type="RefSeq" id="XP_022660408.1">
    <property type="nucleotide sequence ID" value="XM_022804673.1"/>
</dbReference>
<feature type="domain" description="Replication factor A C-terminal" evidence="14">
    <location>
        <begin position="441"/>
        <end position="586"/>
    </location>
</feature>
<keyword evidence="7 11" id="KW-0238">DNA-binding</keyword>
<evidence type="ECO:0000256" key="11">
    <source>
        <dbReference type="RuleBase" id="RU364130"/>
    </source>
</evidence>
<evidence type="ECO:0000256" key="3">
    <source>
        <dbReference type="ARBA" id="ARBA00022705"/>
    </source>
</evidence>
<keyword evidence="5 11" id="KW-0863">Zinc-finger</keyword>
<dbReference type="InterPro" id="IPR047192">
    <property type="entry name" value="Euk_RPA1_DBD_C"/>
</dbReference>
<keyword evidence="6 11" id="KW-0862">Zinc</keyword>
<dbReference type="CDD" id="cd04475">
    <property type="entry name" value="RPA1_DBD_B"/>
    <property type="match status" value="1"/>
</dbReference>
<dbReference type="OMA" id="VIRAVFW"/>